<reference evidence="1 2" key="1">
    <citation type="submission" date="2016-11" db="EMBL/GenBank/DDBJ databases">
        <authorList>
            <person name="Jaros S."/>
            <person name="Januszkiewicz K."/>
            <person name="Wedrychowicz H."/>
        </authorList>
    </citation>
    <scope>NUCLEOTIDE SEQUENCE [LARGE SCALE GENOMIC DNA]</scope>
    <source>
        <strain evidence="1 2">DSM 17477</strain>
    </source>
</reference>
<dbReference type="InterPro" id="IPR047735">
    <property type="entry name" value="GrdX-like"/>
</dbReference>
<name>A0A1M6MKU5_9FIRM</name>
<dbReference type="STRING" id="1121476.SAMN02745751_03507"/>
<evidence type="ECO:0000313" key="1">
    <source>
        <dbReference type="EMBL" id="SHJ84101.1"/>
    </source>
</evidence>
<evidence type="ECO:0008006" key="3">
    <source>
        <dbReference type="Google" id="ProtNLM"/>
    </source>
</evidence>
<dbReference type="Proteomes" id="UP000184052">
    <property type="component" value="Unassembled WGS sequence"/>
</dbReference>
<proteinExistence type="predicted"/>
<dbReference type="RefSeq" id="WP_073050894.1">
    <property type="nucleotide sequence ID" value="NZ_FQZL01000044.1"/>
</dbReference>
<dbReference type="NCBIfam" id="NF038093">
    <property type="entry name" value="GrdX"/>
    <property type="match status" value="1"/>
</dbReference>
<dbReference type="EMBL" id="FQZL01000044">
    <property type="protein sequence ID" value="SHJ84101.1"/>
    <property type="molecule type" value="Genomic_DNA"/>
</dbReference>
<gene>
    <name evidence="1" type="ORF">SAMN02745751_03507</name>
</gene>
<evidence type="ECO:0000313" key="2">
    <source>
        <dbReference type="Proteomes" id="UP000184052"/>
    </source>
</evidence>
<protein>
    <recommendedName>
        <fullName evidence="3">GrdX protein</fullName>
    </recommendedName>
</protein>
<keyword evidence="2" id="KW-1185">Reference proteome</keyword>
<dbReference type="OrthoDB" id="9815289at2"/>
<accession>A0A1M6MKU5</accession>
<sequence length="123" mass="13984">MEFTIVTNNSEVSKKYGDTYNVHYEQCSYEGILTVARDYVHKGYGLLTHPLSGSVKPNETPFKTIIVVKNNVDHSMDSLKIIESSIETASKFKYSKKTTDEEILDDFRCIDLSLVENVINRLA</sequence>
<dbReference type="AlphaFoldDB" id="A0A1M6MKU5"/>
<organism evidence="1 2">
    <name type="scientific">Dethiosulfatibacter aminovorans DSM 17477</name>
    <dbReference type="NCBI Taxonomy" id="1121476"/>
    <lineage>
        <taxon>Bacteria</taxon>
        <taxon>Bacillati</taxon>
        <taxon>Bacillota</taxon>
        <taxon>Tissierellia</taxon>
        <taxon>Dethiosulfatibacter</taxon>
    </lineage>
</organism>